<accession>A0A4R3HVG9</accession>
<comment type="caution">
    <text evidence="1">The sequence shown here is derived from an EMBL/GenBank/DDBJ whole genome shotgun (WGS) entry which is preliminary data.</text>
</comment>
<sequence length="90" mass="9935">MDVENMDVFVERIRTILAAVHLSDTFSAAGLSTTKEEASASSLVFPFVLSGLVHTGIRHRRRLRSFLWCVGHHDFGGQQQPGNGTGILQR</sequence>
<organism evidence="1 2">
    <name type="scientific">Reinekea marinisedimentorum</name>
    <dbReference type="NCBI Taxonomy" id="230495"/>
    <lineage>
        <taxon>Bacteria</taxon>
        <taxon>Pseudomonadati</taxon>
        <taxon>Pseudomonadota</taxon>
        <taxon>Gammaproteobacteria</taxon>
        <taxon>Oceanospirillales</taxon>
        <taxon>Saccharospirillaceae</taxon>
        <taxon>Reinekea</taxon>
    </lineage>
</organism>
<dbReference type="AlphaFoldDB" id="A0A4R3HVG9"/>
<dbReference type="Proteomes" id="UP000295793">
    <property type="component" value="Unassembled WGS sequence"/>
</dbReference>
<protein>
    <submittedName>
        <fullName evidence="1">Uncharacterized protein</fullName>
    </submittedName>
</protein>
<gene>
    <name evidence="1" type="ORF">BCF53_1216</name>
</gene>
<proteinExistence type="predicted"/>
<keyword evidence="2" id="KW-1185">Reference proteome</keyword>
<name>A0A4R3HVG9_9GAMM</name>
<evidence type="ECO:0000313" key="2">
    <source>
        <dbReference type="Proteomes" id="UP000295793"/>
    </source>
</evidence>
<dbReference type="EMBL" id="SLZR01000021">
    <property type="protein sequence ID" value="TCS37088.1"/>
    <property type="molecule type" value="Genomic_DNA"/>
</dbReference>
<reference evidence="1 2" key="1">
    <citation type="submission" date="2019-03" db="EMBL/GenBank/DDBJ databases">
        <title>Genomic Encyclopedia of Archaeal and Bacterial Type Strains, Phase II (KMG-II): from individual species to whole genera.</title>
        <authorList>
            <person name="Goeker M."/>
        </authorList>
    </citation>
    <scope>NUCLEOTIDE SEQUENCE [LARGE SCALE GENOMIC DNA]</scope>
    <source>
        <strain evidence="1 2">DSM 15388</strain>
    </source>
</reference>
<evidence type="ECO:0000313" key="1">
    <source>
        <dbReference type="EMBL" id="TCS37088.1"/>
    </source>
</evidence>